<comment type="caution">
    <text evidence="2">The sequence shown here is derived from an EMBL/GenBank/DDBJ whole genome shotgun (WGS) entry which is preliminary data.</text>
</comment>
<accession>A0ABT7ALP8</accession>
<evidence type="ECO:0000259" key="1">
    <source>
        <dbReference type="Pfam" id="PF01968"/>
    </source>
</evidence>
<dbReference type="InterPro" id="IPR045079">
    <property type="entry name" value="Oxoprolinase-like"/>
</dbReference>
<evidence type="ECO:0000313" key="2">
    <source>
        <dbReference type="EMBL" id="MDJ1159877.1"/>
    </source>
</evidence>
<dbReference type="PANTHER" id="PTHR11365">
    <property type="entry name" value="5-OXOPROLINASE RELATED"/>
    <property type="match status" value="1"/>
</dbReference>
<protein>
    <submittedName>
        <fullName evidence="2">Hydantoinase/oxoprolinase family protein</fullName>
    </submittedName>
</protein>
<gene>
    <name evidence="2" type="ORF">QNA08_16790</name>
</gene>
<proteinExistence type="predicted"/>
<keyword evidence="3" id="KW-1185">Reference proteome</keyword>
<dbReference type="Proteomes" id="UP001321492">
    <property type="component" value="Unassembled WGS sequence"/>
</dbReference>
<dbReference type="PANTHER" id="PTHR11365:SF23">
    <property type="entry name" value="HYPOTHETICAL 5-OXOPROLINASE (EUROFUNG)-RELATED"/>
    <property type="match status" value="1"/>
</dbReference>
<evidence type="ECO:0000313" key="3">
    <source>
        <dbReference type="Proteomes" id="UP001321492"/>
    </source>
</evidence>
<dbReference type="EMBL" id="JASJEV010000014">
    <property type="protein sequence ID" value="MDJ1159877.1"/>
    <property type="molecule type" value="Genomic_DNA"/>
</dbReference>
<feature type="domain" description="Hydantoinase A/oxoprolinase" evidence="1">
    <location>
        <begin position="3"/>
        <end position="116"/>
    </location>
</feature>
<reference evidence="2 3" key="1">
    <citation type="submission" date="2023-05" db="EMBL/GenBank/DDBJ databases">
        <title>Chelatococcus sp. nov., a moderately thermophilic bacterium isolated from hot spring microbial mat.</title>
        <authorList>
            <person name="Hu C.-J."/>
            <person name="Li W.-J."/>
        </authorList>
    </citation>
    <scope>NUCLEOTIDE SEQUENCE [LARGE SCALE GENOMIC DNA]</scope>
    <source>
        <strain evidence="2 3">SYSU G07232</strain>
    </source>
</reference>
<dbReference type="RefSeq" id="WP_283741948.1">
    <property type="nucleotide sequence ID" value="NZ_JASJEV010000014.1"/>
</dbReference>
<dbReference type="Pfam" id="PF01968">
    <property type="entry name" value="Hydantoinase_A"/>
    <property type="match status" value="1"/>
</dbReference>
<name>A0ABT7ALP8_9HYPH</name>
<organism evidence="2 3">
    <name type="scientific">Chelatococcus albus</name>
    <dbReference type="NCBI Taxonomy" id="3047466"/>
    <lineage>
        <taxon>Bacteria</taxon>
        <taxon>Pseudomonadati</taxon>
        <taxon>Pseudomonadota</taxon>
        <taxon>Alphaproteobacteria</taxon>
        <taxon>Hyphomicrobiales</taxon>
        <taxon>Chelatococcaceae</taxon>
        <taxon>Chelatococcus</taxon>
    </lineage>
</organism>
<sequence>MIEIGAGGGSIAAIDEVGLLKVGPHSAGSDPGPACYGMGGTKPTVTDANLVLGYYDPGFFLGGRMKLDKEAAVRAVATVAEPLGLTTEEAAWGIHKVVVESMAAAARVHLVEKGRSMPSSTIRRATTPGC</sequence>
<dbReference type="InterPro" id="IPR002821">
    <property type="entry name" value="Hydantoinase_A"/>
</dbReference>